<gene>
    <name evidence="2" type="ORF">S12H4_29830</name>
</gene>
<feature type="domain" description="Tetrapyrrole methylase" evidence="1">
    <location>
        <begin position="5"/>
        <end position="44"/>
    </location>
</feature>
<evidence type="ECO:0000259" key="1">
    <source>
        <dbReference type="Pfam" id="PF00590"/>
    </source>
</evidence>
<accession>X1V6F8</accession>
<sequence>MFRNKVYIVGVGPGSPKYLTREAEEAIREASVIVGWELDLLPARHLIDGSKIHPLQGERD</sequence>
<dbReference type="InterPro" id="IPR035996">
    <property type="entry name" value="4pyrrol_Methylase_sf"/>
</dbReference>
<name>X1V6F8_9ZZZZ</name>
<dbReference type="InterPro" id="IPR014777">
    <property type="entry name" value="4pyrrole_Mease_sub1"/>
</dbReference>
<protein>
    <recommendedName>
        <fullName evidence="1">Tetrapyrrole methylase domain-containing protein</fullName>
    </recommendedName>
</protein>
<dbReference type="EMBL" id="BARW01017237">
    <property type="protein sequence ID" value="GAJ00350.1"/>
    <property type="molecule type" value="Genomic_DNA"/>
</dbReference>
<dbReference type="GO" id="GO:0008168">
    <property type="term" value="F:methyltransferase activity"/>
    <property type="evidence" value="ECO:0007669"/>
    <property type="project" value="InterPro"/>
</dbReference>
<dbReference type="Pfam" id="PF00590">
    <property type="entry name" value="TP_methylase"/>
    <property type="match status" value="1"/>
</dbReference>
<organism evidence="2">
    <name type="scientific">marine sediment metagenome</name>
    <dbReference type="NCBI Taxonomy" id="412755"/>
    <lineage>
        <taxon>unclassified sequences</taxon>
        <taxon>metagenomes</taxon>
        <taxon>ecological metagenomes</taxon>
    </lineage>
</organism>
<dbReference type="SUPFAM" id="SSF53790">
    <property type="entry name" value="Tetrapyrrole methylase"/>
    <property type="match status" value="1"/>
</dbReference>
<dbReference type="Gene3D" id="3.40.1010.10">
    <property type="entry name" value="Cobalt-precorrin-4 Transmethylase, Domain 1"/>
    <property type="match status" value="1"/>
</dbReference>
<evidence type="ECO:0000313" key="2">
    <source>
        <dbReference type="EMBL" id="GAJ00350.1"/>
    </source>
</evidence>
<reference evidence="2" key="1">
    <citation type="journal article" date="2014" name="Front. Microbiol.">
        <title>High frequency of phylogenetically diverse reductive dehalogenase-homologous genes in deep subseafloor sedimentary metagenomes.</title>
        <authorList>
            <person name="Kawai M."/>
            <person name="Futagami T."/>
            <person name="Toyoda A."/>
            <person name="Takaki Y."/>
            <person name="Nishi S."/>
            <person name="Hori S."/>
            <person name="Arai W."/>
            <person name="Tsubouchi T."/>
            <person name="Morono Y."/>
            <person name="Uchiyama I."/>
            <person name="Ito T."/>
            <person name="Fujiyama A."/>
            <person name="Inagaki F."/>
            <person name="Takami H."/>
        </authorList>
    </citation>
    <scope>NUCLEOTIDE SEQUENCE</scope>
    <source>
        <strain evidence="2">Expedition CK06-06</strain>
    </source>
</reference>
<dbReference type="AlphaFoldDB" id="X1V6F8"/>
<proteinExistence type="predicted"/>
<dbReference type="InterPro" id="IPR000878">
    <property type="entry name" value="4pyrrol_Mease"/>
</dbReference>
<comment type="caution">
    <text evidence="2">The sequence shown here is derived from an EMBL/GenBank/DDBJ whole genome shotgun (WGS) entry which is preliminary data.</text>
</comment>